<accession>A0ABW6D1Z9</accession>
<sequence length="351" mass="38200">MKKIILFCLCSISLFAQNKPKNILFLVGDGMGVSQIYAGLTANKGHLNLEQFKVIGFHRNQASDNYVTDSAAGATAFAIGKQTYNGAIGLDSLKQPSVSLLELAEQKGLSTGLVSTCDITDATPASFIAHQFKRAMHEEIAKDFLKTDVDVVIGGGRKYFEARQDKQNLLDTLRKKNYAVLGDIASMESIHRGKLINLYAAENPIKMSEGRGDALLKSTKKAIELLSQNNKGFFALIEGSQIDWGGHANDAPYAVAEMIDFDKSIGYVLEFARKNKETLVIVTADHETGGMALMGGDMKTGEVKAAFTTKGHTGQMIPVFAFGPGAENFSGIYHNYDLFTKMRDALHLGQK</sequence>
<protein>
    <submittedName>
        <fullName evidence="11">Alkaline phosphatase</fullName>
    </submittedName>
</protein>
<evidence type="ECO:0000256" key="2">
    <source>
        <dbReference type="ARBA" id="ARBA00001947"/>
    </source>
</evidence>
<keyword evidence="8" id="KW-0460">Magnesium</keyword>
<gene>
    <name evidence="11" type="ORF">SKC38_12235</name>
</gene>
<dbReference type="SMART" id="SM00098">
    <property type="entry name" value="alkPPc"/>
    <property type="match status" value="1"/>
</dbReference>
<keyword evidence="4" id="KW-0597">Phosphoprotein</keyword>
<evidence type="ECO:0000313" key="11">
    <source>
        <dbReference type="EMBL" id="MFD3276999.1"/>
    </source>
</evidence>
<reference evidence="11 12" key="1">
    <citation type="submission" date="2024-03" db="EMBL/GenBank/DDBJ databases">
        <title>Aquirufa genome sequencing.</title>
        <authorList>
            <person name="Pitt A."/>
            <person name="Hahn M.W."/>
        </authorList>
    </citation>
    <scope>NUCLEOTIDE SEQUENCE [LARGE SCALE GENOMIC DNA]</scope>
    <source>
        <strain evidence="11 12">PLAD-142S6K</strain>
    </source>
</reference>
<dbReference type="Gene3D" id="3.40.720.10">
    <property type="entry name" value="Alkaline Phosphatase, subunit A"/>
    <property type="match status" value="1"/>
</dbReference>
<dbReference type="PANTHER" id="PTHR11596">
    <property type="entry name" value="ALKALINE PHOSPHATASE"/>
    <property type="match status" value="1"/>
</dbReference>
<dbReference type="SUPFAM" id="SSF53649">
    <property type="entry name" value="Alkaline phosphatase-like"/>
    <property type="match status" value="1"/>
</dbReference>
<dbReference type="Proteomes" id="UP001598114">
    <property type="component" value="Unassembled WGS sequence"/>
</dbReference>
<organism evidence="11 12">
    <name type="scientific">Aquirufa echingensis</name>
    <dbReference type="NCBI Taxonomy" id="3096516"/>
    <lineage>
        <taxon>Bacteria</taxon>
        <taxon>Pseudomonadati</taxon>
        <taxon>Bacteroidota</taxon>
        <taxon>Cytophagia</taxon>
        <taxon>Cytophagales</taxon>
        <taxon>Flectobacillaceae</taxon>
        <taxon>Aquirufa</taxon>
    </lineage>
</organism>
<dbReference type="InterPro" id="IPR001952">
    <property type="entry name" value="Alkaline_phosphatase"/>
</dbReference>
<dbReference type="InterPro" id="IPR017850">
    <property type="entry name" value="Alkaline_phosphatase_core_sf"/>
</dbReference>
<evidence type="ECO:0000256" key="8">
    <source>
        <dbReference type="ARBA" id="ARBA00022842"/>
    </source>
</evidence>
<dbReference type="EMBL" id="JBBKYA010000007">
    <property type="protein sequence ID" value="MFD3276999.1"/>
    <property type="molecule type" value="Genomic_DNA"/>
</dbReference>
<feature type="signal peptide" evidence="10">
    <location>
        <begin position="1"/>
        <end position="18"/>
    </location>
</feature>
<comment type="caution">
    <text evidence="11">The sequence shown here is derived from an EMBL/GenBank/DDBJ whole genome shotgun (WGS) entry which is preliminary data.</text>
</comment>
<name>A0ABW6D1Z9_9BACT</name>
<comment type="cofactor">
    <cofactor evidence="2">
        <name>Zn(2+)</name>
        <dbReference type="ChEBI" id="CHEBI:29105"/>
    </cofactor>
</comment>
<evidence type="ECO:0000313" key="12">
    <source>
        <dbReference type="Proteomes" id="UP001598114"/>
    </source>
</evidence>
<keyword evidence="6" id="KW-0378">Hydrolase</keyword>
<evidence type="ECO:0000256" key="9">
    <source>
        <dbReference type="RuleBase" id="RU003946"/>
    </source>
</evidence>
<keyword evidence="10" id="KW-0732">Signal</keyword>
<keyword evidence="7" id="KW-0862">Zinc</keyword>
<comment type="similarity">
    <text evidence="3 9">Belongs to the alkaline phosphatase family.</text>
</comment>
<feature type="chain" id="PRO_5046519891" evidence="10">
    <location>
        <begin position="19"/>
        <end position="351"/>
    </location>
</feature>
<keyword evidence="12" id="KW-1185">Reference proteome</keyword>
<keyword evidence="5" id="KW-0479">Metal-binding</keyword>
<evidence type="ECO:0000256" key="10">
    <source>
        <dbReference type="SAM" id="SignalP"/>
    </source>
</evidence>
<proteinExistence type="inferred from homology"/>
<evidence type="ECO:0000256" key="5">
    <source>
        <dbReference type="ARBA" id="ARBA00022723"/>
    </source>
</evidence>
<dbReference type="PROSITE" id="PS00123">
    <property type="entry name" value="ALKALINE_PHOSPHATASE"/>
    <property type="match status" value="1"/>
</dbReference>
<comment type="cofactor">
    <cofactor evidence="1">
        <name>Mg(2+)</name>
        <dbReference type="ChEBI" id="CHEBI:18420"/>
    </cofactor>
</comment>
<evidence type="ECO:0000256" key="1">
    <source>
        <dbReference type="ARBA" id="ARBA00001946"/>
    </source>
</evidence>
<evidence type="ECO:0000256" key="3">
    <source>
        <dbReference type="ARBA" id="ARBA00005984"/>
    </source>
</evidence>
<dbReference type="CDD" id="cd16012">
    <property type="entry name" value="ALP"/>
    <property type="match status" value="1"/>
</dbReference>
<evidence type="ECO:0000256" key="7">
    <source>
        <dbReference type="ARBA" id="ARBA00022833"/>
    </source>
</evidence>
<evidence type="ECO:0000256" key="4">
    <source>
        <dbReference type="ARBA" id="ARBA00022553"/>
    </source>
</evidence>
<dbReference type="PRINTS" id="PR00113">
    <property type="entry name" value="ALKPHPHTASE"/>
</dbReference>
<dbReference type="Pfam" id="PF00245">
    <property type="entry name" value="Alk_phosphatase"/>
    <property type="match status" value="1"/>
</dbReference>
<evidence type="ECO:0000256" key="6">
    <source>
        <dbReference type="ARBA" id="ARBA00022801"/>
    </source>
</evidence>
<dbReference type="InterPro" id="IPR018299">
    <property type="entry name" value="Alkaline_phosphatase_AS"/>
</dbReference>
<dbReference type="RefSeq" id="WP_377977435.1">
    <property type="nucleotide sequence ID" value="NZ_JBBKYA010000007.1"/>
</dbReference>
<dbReference type="PANTHER" id="PTHR11596:SF5">
    <property type="entry name" value="ALKALINE PHOSPHATASE"/>
    <property type="match status" value="1"/>
</dbReference>